<dbReference type="PANTHER" id="PTHR35882">
    <property type="entry name" value="PELA"/>
    <property type="match status" value="1"/>
</dbReference>
<dbReference type="SUPFAM" id="SSF51445">
    <property type="entry name" value="(Trans)glycosidases"/>
    <property type="match status" value="1"/>
</dbReference>
<evidence type="ECO:0000313" key="4">
    <source>
        <dbReference type="Proteomes" id="UP001386437"/>
    </source>
</evidence>
<keyword evidence="1" id="KW-0812">Transmembrane</keyword>
<dbReference type="Proteomes" id="UP001386437">
    <property type="component" value="Unassembled WGS sequence"/>
</dbReference>
<feature type="domain" description="Glycoside-hydrolase family GH114 TIM-barrel" evidence="2">
    <location>
        <begin position="86"/>
        <end position="288"/>
    </location>
</feature>
<dbReference type="InterPro" id="IPR016062">
    <property type="entry name" value="TM1410-rel"/>
</dbReference>
<name>A0ABU8J455_9BURK</name>
<dbReference type="Pfam" id="PF03537">
    <property type="entry name" value="Glyco_hydro_114"/>
    <property type="match status" value="1"/>
</dbReference>
<evidence type="ECO:0000313" key="3">
    <source>
        <dbReference type="EMBL" id="MEI6002542.1"/>
    </source>
</evidence>
<dbReference type="InterPro" id="IPR013785">
    <property type="entry name" value="Aldolase_TIM"/>
</dbReference>
<reference evidence="3 4" key="1">
    <citation type="journal article" date="2022" name="Arch. Microbiol.">
        <title>Paraburkholderia bengalensis sp. nov. isolated from roots of Oryza sativa, IR64.</title>
        <authorList>
            <person name="Nag P."/>
            <person name="Mondal N."/>
            <person name="Sarkar J."/>
            <person name="Das S."/>
        </authorList>
    </citation>
    <scope>NUCLEOTIDE SEQUENCE [LARGE SCALE GENOMIC DNA]</scope>
    <source>
        <strain evidence="3 4">IR64_4_BI</strain>
    </source>
</reference>
<organism evidence="3 4">
    <name type="scientific">Paraburkholderia bengalensis</name>
    <dbReference type="NCBI Taxonomy" id="2747562"/>
    <lineage>
        <taxon>Bacteria</taxon>
        <taxon>Pseudomonadati</taxon>
        <taxon>Pseudomonadota</taxon>
        <taxon>Betaproteobacteria</taxon>
        <taxon>Burkholderiales</taxon>
        <taxon>Burkholderiaceae</taxon>
        <taxon>Paraburkholderia</taxon>
    </lineage>
</organism>
<dbReference type="PRINTS" id="PR01545">
    <property type="entry name" value="THEMAYE10DUF"/>
</dbReference>
<evidence type="ECO:0000256" key="1">
    <source>
        <dbReference type="SAM" id="Phobius"/>
    </source>
</evidence>
<comment type="caution">
    <text evidence="3">The sequence shown here is derived from an EMBL/GenBank/DDBJ whole genome shotgun (WGS) entry which is preliminary data.</text>
</comment>
<protein>
    <submittedName>
        <fullName evidence="3">Endo alpha-1,4 polygalactosaminidase</fullName>
    </submittedName>
</protein>
<dbReference type="PANTHER" id="PTHR35882:SF2">
    <property type="entry name" value="PELA"/>
    <property type="match status" value="1"/>
</dbReference>
<dbReference type="EMBL" id="JACFYJ010000118">
    <property type="protein sequence ID" value="MEI6002542.1"/>
    <property type="molecule type" value="Genomic_DNA"/>
</dbReference>
<proteinExistence type="predicted"/>
<evidence type="ECO:0000259" key="2">
    <source>
        <dbReference type="Pfam" id="PF03537"/>
    </source>
</evidence>
<dbReference type="InterPro" id="IPR004352">
    <property type="entry name" value="GH114_TIM-barrel"/>
</dbReference>
<keyword evidence="4" id="KW-1185">Reference proteome</keyword>
<dbReference type="InterPro" id="IPR017853">
    <property type="entry name" value="GH"/>
</dbReference>
<feature type="transmembrane region" description="Helical" evidence="1">
    <location>
        <begin position="12"/>
        <end position="31"/>
    </location>
</feature>
<sequence length="313" mass="34735">MTASSLNQPGVSWIVVACAAVVILLMSVAWLRPALAACKRASASGIGAVAFFYGAHVRAEQFESFDTVVIEPDSGFDPRAHTAHCPKWYAYVSVGEVAQQRAYYAKMPKTWFVKSDPSHERALVDQGAPGWPAFFVDEIVTPLWERGYRGFFLDKLDSYRQVARTDAARAHQRAGLVAVLHALKARYPQAQLILNRGFDILPQVHDQVAAVALESLFGSWEPSNQRYVEVPHDDREWLLGQAREIHERYSLPVISIDYCAPDDDACRHDIVRKIGALGIVPYVTDGGLQTIGVSNALLTQTEPEPLAKVSYKR</sequence>
<accession>A0ABU8J455</accession>
<dbReference type="Gene3D" id="3.20.20.70">
    <property type="entry name" value="Aldolase class I"/>
    <property type="match status" value="1"/>
</dbReference>
<dbReference type="RefSeq" id="WP_336602157.1">
    <property type="nucleotide sequence ID" value="NZ_JACFYJ010000118.1"/>
</dbReference>
<keyword evidence="1" id="KW-0472">Membrane</keyword>
<keyword evidence="1" id="KW-1133">Transmembrane helix</keyword>
<gene>
    <name evidence="3" type="ORF">H3V53_37165</name>
</gene>